<dbReference type="Proteomes" id="UP001174136">
    <property type="component" value="Unassembled WGS sequence"/>
</dbReference>
<evidence type="ECO:0000259" key="6">
    <source>
        <dbReference type="Pfam" id="PF18876"/>
    </source>
</evidence>
<dbReference type="GO" id="GO:0010468">
    <property type="term" value="P:regulation of gene expression"/>
    <property type="evidence" value="ECO:0007669"/>
    <property type="project" value="InterPro"/>
</dbReference>
<dbReference type="Pfam" id="PF18876">
    <property type="entry name" value="AFF4_CHD"/>
    <property type="match status" value="1"/>
</dbReference>
<gene>
    <name evidence="7" type="primary">AFF4_0</name>
    <name evidence="7" type="ORF">N1851_002924</name>
</gene>
<comment type="subcellular location">
    <subcellularLocation>
        <location evidence="1">Nucleus</location>
    </subcellularLocation>
</comment>
<comment type="similarity">
    <text evidence="2">Belongs to the AF4 family.</text>
</comment>
<evidence type="ECO:0000313" key="8">
    <source>
        <dbReference type="Proteomes" id="UP001174136"/>
    </source>
</evidence>
<protein>
    <submittedName>
        <fullName evidence="7">AF4/FMR2 family member 4</fullName>
    </submittedName>
</protein>
<evidence type="ECO:0000256" key="4">
    <source>
        <dbReference type="ARBA" id="ARBA00023242"/>
    </source>
</evidence>
<organism evidence="7 8">
    <name type="scientific">Merluccius polli</name>
    <name type="common">Benguela hake</name>
    <name type="synonym">Merluccius cadenati</name>
    <dbReference type="NCBI Taxonomy" id="89951"/>
    <lineage>
        <taxon>Eukaryota</taxon>
        <taxon>Metazoa</taxon>
        <taxon>Chordata</taxon>
        <taxon>Craniata</taxon>
        <taxon>Vertebrata</taxon>
        <taxon>Euteleostomi</taxon>
        <taxon>Actinopterygii</taxon>
        <taxon>Neopterygii</taxon>
        <taxon>Teleostei</taxon>
        <taxon>Neoteleostei</taxon>
        <taxon>Acanthomorphata</taxon>
        <taxon>Zeiogadaria</taxon>
        <taxon>Gadariae</taxon>
        <taxon>Gadiformes</taxon>
        <taxon>Gadoidei</taxon>
        <taxon>Merlucciidae</taxon>
        <taxon>Merluccius</taxon>
    </lineage>
</organism>
<sequence>MPTRFTNTSHRVYILWLFFQNCKPSLDASLSSSRSTDTRPPDPTWHLRPSGPPAAARVLAPTIAVAVEEEGGGRRRRGHTVSIPKIIHHVAFSYVNITTLFVSAHDVWEKADVLAHKSSGVLSELNTHMSPLSLSSSMKSMVRYTRQALHWLRLDQSIK</sequence>
<comment type="caution">
    <text evidence="7">The sequence shown here is derived from an EMBL/GenBank/DDBJ whole genome shotgun (WGS) entry which is preliminary data.</text>
</comment>
<feature type="region of interest" description="Disordered" evidence="5">
    <location>
        <begin position="27"/>
        <end position="54"/>
    </location>
</feature>
<evidence type="ECO:0000256" key="3">
    <source>
        <dbReference type="ARBA" id="ARBA00022553"/>
    </source>
</evidence>
<keyword evidence="8" id="KW-1185">Reference proteome</keyword>
<dbReference type="InterPro" id="IPR043640">
    <property type="entry name" value="AF4/FMR2_CHD"/>
</dbReference>
<evidence type="ECO:0000256" key="1">
    <source>
        <dbReference type="ARBA" id="ARBA00004123"/>
    </source>
</evidence>
<evidence type="ECO:0000313" key="7">
    <source>
        <dbReference type="EMBL" id="KAK0154773.1"/>
    </source>
</evidence>
<proteinExistence type="inferred from homology"/>
<keyword evidence="3" id="KW-0597">Phosphoprotein</keyword>
<dbReference type="InterPro" id="IPR007797">
    <property type="entry name" value="AF4/FMR2"/>
</dbReference>
<dbReference type="GO" id="GO:0032783">
    <property type="term" value="C:super elongation complex"/>
    <property type="evidence" value="ECO:0007669"/>
    <property type="project" value="TreeGrafter"/>
</dbReference>
<dbReference type="PANTHER" id="PTHR10528">
    <property type="entry name" value="AF4/FMR2 FAMILY MEMBER"/>
    <property type="match status" value="1"/>
</dbReference>
<feature type="domain" description="AF4/FMR2 C-terminal homology" evidence="6">
    <location>
        <begin position="38"/>
        <end position="157"/>
    </location>
</feature>
<evidence type="ECO:0000256" key="5">
    <source>
        <dbReference type="SAM" id="MobiDB-lite"/>
    </source>
</evidence>
<accession>A0AA47PBX0</accession>
<reference evidence="7" key="1">
    <citation type="journal article" date="2023" name="Front. Mar. Sci.">
        <title>A new Merluccius polli reference genome to investigate the effects of global change in West African waters.</title>
        <authorList>
            <person name="Mateo J.L."/>
            <person name="Blanco-Fernandez C."/>
            <person name="Garcia-Vazquez E."/>
            <person name="Machado-Schiaffino G."/>
        </authorList>
    </citation>
    <scope>NUCLEOTIDE SEQUENCE</scope>
    <source>
        <strain evidence="7">C29</strain>
        <tissue evidence="7">Fin</tissue>
    </source>
</reference>
<dbReference type="AlphaFoldDB" id="A0AA47PBX0"/>
<evidence type="ECO:0000256" key="2">
    <source>
        <dbReference type="ARBA" id="ARBA00007354"/>
    </source>
</evidence>
<dbReference type="PANTHER" id="PTHR10528:SF6">
    <property type="entry name" value="AF4_FMR2 FAMILY MEMBER 1"/>
    <property type="match status" value="1"/>
</dbReference>
<dbReference type="EMBL" id="JAOPHQ010000345">
    <property type="protein sequence ID" value="KAK0154773.1"/>
    <property type="molecule type" value="Genomic_DNA"/>
</dbReference>
<keyword evidence="4" id="KW-0539">Nucleus</keyword>
<name>A0AA47PBX0_MERPO</name>